<name>Q6ZHL1_ORYSJ</name>
<reference evidence="2" key="1">
    <citation type="journal article" date="2005" name="Nature">
        <title>The map-based sequence of the rice genome.</title>
        <authorList>
            <consortium name="International rice genome sequencing project (IRGSP)"/>
            <person name="Matsumoto T."/>
            <person name="Wu J."/>
            <person name="Kanamori H."/>
            <person name="Katayose Y."/>
            <person name="Fujisawa M."/>
            <person name="Namiki N."/>
            <person name="Mizuno H."/>
            <person name="Yamamoto K."/>
            <person name="Antonio B.A."/>
            <person name="Baba T."/>
            <person name="Sakata K."/>
            <person name="Nagamura Y."/>
            <person name="Aoki H."/>
            <person name="Arikawa K."/>
            <person name="Arita K."/>
            <person name="Bito T."/>
            <person name="Chiden Y."/>
            <person name="Fujitsuka N."/>
            <person name="Fukunaka R."/>
            <person name="Hamada M."/>
            <person name="Harada C."/>
            <person name="Hayashi A."/>
            <person name="Hijishita S."/>
            <person name="Honda M."/>
            <person name="Hosokawa S."/>
            <person name="Ichikawa Y."/>
            <person name="Idonuma A."/>
            <person name="Iijima M."/>
            <person name="Ikeda M."/>
            <person name="Ikeno M."/>
            <person name="Ito K."/>
            <person name="Ito S."/>
            <person name="Ito T."/>
            <person name="Ito Y."/>
            <person name="Ito Y."/>
            <person name="Iwabuchi A."/>
            <person name="Kamiya K."/>
            <person name="Karasawa W."/>
            <person name="Kurita K."/>
            <person name="Katagiri S."/>
            <person name="Kikuta A."/>
            <person name="Kobayashi H."/>
            <person name="Kobayashi N."/>
            <person name="Machita K."/>
            <person name="Maehara T."/>
            <person name="Masukawa M."/>
            <person name="Mizubayashi T."/>
            <person name="Mukai Y."/>
            <person name="Nagasaki H."/>
            <person name="Nagata Y."/>
            <person name="Naito S."/>
            <person name="Nakashima M."/>
            <person name="Nakama Y."/>
            <person name="Nakamichi Y."/>
            <person name="Nakamura M."/>
            <person name="Meguro A."/>
            <person name="Negishi M."/>
            <person name="Ohta I."/>
            <person name="Ohta T."/>
            <person name="Okamoto M."/>
            <person name="Ono N."/>
            <person name="Saji S."/>
            <person name="Sakaguchi M."/>
            <person name="Sakai K."/>
            <person name="Shibata M."/>
            <person name="Shimokawa T."/>
            <person name="Song J."/>
            <person name="Takazaki Y."/>
            <person name="Terasawa K."/>
            <person name="Tsugane M."/>
            <person name="Tsuji K."/>
            <person name="Ueda S."/>
            <person name="Waki K."/>
            <person name="Yamagata H."/>
            <person name="Yamamoto M."/>
            <person name="Yamamoto S."/>
            <person name="Yamane H."/>
            <person name="Yoshiki S."/>
            <person name="Yoshihara R."/>
            <person name="Yukawa K."/>
            <person name="Zhong H."/>
            <person name="Yano M."/>
            <person name="Yuan Q."/>
            <person name="Ouyang S."/>
            <person name="Liu J."/>
            <person name="Jones K.M."/>
            <person name="Gansberger K."/>
            <person name="Moffat K."/>
            <person name="Hill J."/>
            <person name="Bera J."/>
            <person name="Fadrosh D."/>
            <person name="Jin S."/>
            <person name="Johri S."/>
            <person name="Kim M."/>
            <person name="Overton L."/>
            <person name="Reardon M."/>
            <person name="Tsitrin T."/>
            <person name="Vuong H."/>
            <person name="Weaver B."/>
            <person name="Ciecko A."/>
            <person name="Tallon L."/>
            <person name="Jackson J."/>
            <person name="Pai G."/>
            <person name="Aken S.V."/>
            <person name="Utterback T."/>
            <person name="Reidmuller S."/>
            <person name="Feldblyum T."/>
            <person name="Hsiao J."/>
            <person name="Zismann V."/>
            <person name="Iobst S."/>
            <person name="de Vazeille A.R."/>
            <person name="Buell C.R."/>
            <person name="Ying K."/>
            <person name="Li Y."/>
            <person name="Lu T."/>
            <person name="Huang Y."/>
            <person name="Zhao Q."/>
            <person name="Feng Q."/>
            <person name="Zhang L."/>
            <person name="Zhu J."/>
            <person name="Weng Q."/>
            <person name="Mu J."/>
            <person name="Lu Y."/>
            <person name="Fan D."/>
            <person name="Liu Y."/>
            <person name="Guan J."/>
            <person name="Zhang Y."/>
            <person name="Yu S."/>
            <person name="Liu X."/>
            <person name="Zhang Y."/>
            <person name="Hong G."/>
            <person name="Han B."/>
            <person name="Choisne N."/>
            <person name="Demange N."/>
            <person name="Orjeda G."/>
            <person name="Samain S."/>
            <person name="Cattolico L."/>
            <person name="Pelletier E."/>
            <person name="Couloux A."/>
            <person name="Segurens B."/>
            <person name="Wincker P."/>
            <person name="D'Hont A."/>
            <person name="Scarpelli C."/>
            <person name="Weissenbach J."/>
            <person name="Salanoubat M."/>
            <person name="Quetier F."/>
            <person name="Yu Y."/>
            <person name="Kim H.R."/>
            <person name="Rambo T."/>
            <person name="Currie J."/>
            <person name="Collura K."/>
            <person name="Luo M."/>
            <person name="Yang T."/>
            <person name="Ammiraju J.S.S."/>
            <person name="Engler F."/>
            <person name="Soderlund C."/>
            <person name="Wing R.A."/>
            <person name="Palmer L.E."/>
            <person name="de la Bastide M."/>
            <person name="Spiegel L."/>
            <person name="Nascimento L."/>
            <person name="Zutavern T."/>
            <person name="O'Shaughnessy A."/>
            <person name="Dike S."/>
            <person name="Dedhia N."/>
            <person name="Preston R."/>
            <person name="Balija V."/>
            <person name="McCombie W.R."/>
            <person name="Chow T."/>
            <person name="Chen H."/>
            <person name="Chung M."/>
            <person name="Chen C."/>
            <person name="Shaw J."/>
            <person name="Wu H."/>
            <person name="Hsiao K."/>
            <person name="Chao Y."/>
            <person name="Chu M."/>
            <person name="Cheng C."/>
            <person name="Hour A."/>
            <person name="Lee P."/>
            <person name="Lin S."/>
            <person name="Lin Y."/>
            <person name="Liou J."/>
            <person name="Liu S."/>
            <person name="Hsing Y."/>
            <person name="Raghuvanshi S."/>
            <person name="Mohanty A."/>
            <person name="Bharti A.K."/>
            <person name="Gaur A."/>
            <person name="Gupta V."/>
            <person name="Kumar D."/>
            <person name="Ravi V."/>
            <person name="Vij S."/>
            <person name="Kapur A."/>
            <person name="Khurana P."/>
            <person name="Khurana P."/>
            <person name="Khurana J.P."/>
            <person name="Tyagi A.K."/>
            <person name="Gaikwad K."/>
            <person name="Singh A."/>
            <person name="Dalal V."/>
            <person name="Srivastava S."/>
            <person name="Dixit A."/>
            <person name="Pal A.K."/>
            <person name="Ghazi I.A."/>
            <person name="Yadav M."/>
            <person name="Pandit A."/>
            <person name="Bhargava A."/>
            <person name="Sureshbabu K."/>
            <person name="Batra K."/>
            <person name="Sharma T.R."/>
            <person name="Mohapatra T."/>
            <person name="Singh N.K."/>
            <person name="Messing J."/>
            <person name="Nelson A.B."/>
            <person name="Fuks G."/>
            <person name="Kavchok S."/>
            <person name="Keizer G."/>
            <person name="Linton E."/>
            <person name="Llaca V."/>
            <person name="Song R."/>
            <person name="Tanyolac B."/>
            <person name="Young S."/>
            <person name="Ho-Il K."/>
            <person name="Hahn J.H."/>
            <person name="Sangsakoo G."/>
            <person name="Vanavichit A."/>
            <person name="de Mattos Luiz.A.T."/>
            <person name="Zimmer P.D."/>
            <person name="Malone G."/>
            <person name="Dellagostin O."/>
            <person name="de Oliveira A.C."/>
            <person name="Bevan M."/>
            <person name="Bancroft I."/>
            <person name="Minx P."/>
            <person name="Cordum H."/>
            <person name="Wilson R."/>
            <person name="Cheng Z."/>
            <person name="Jin W."/>
            <person name="Jiang J."/>
            <person name="Leong S.A."/>
            <person name="Iwama H."/>
            <person name="Gojobori T."/>
            <person name="Itoh T."/>
            <person name="Niimura Y."/>
            <person name="Fujii Y."/>
            <person name="Habara T."/>
            <person name="Sakai H."/>
            <person name="Sato Y."/>
            <person name="Wilson G."/>
            <person name="Kumar K."/>
            <person name="McCouch S."/>
            <person name="Juretic N."/>
            <person name="Hoen D."/>
            <person name="Wright S."/>
            <person name="Bruskiewich R."/>
            <person name="Bureau T."/>
            <person name="Miyao A."/>
            <person name="Hirochika H."/>
            <person name="Nishikawa T."/>
            <person name="Kadowaki K."/>
            <person name="Sugiura M."/>
            <person name="Burr B."/>
            <person name="Sasaki T."/>
        </authorList>
    </citation>
    <scope>NUCLEOTIDE SEQUENCE [LARGE SCALE GENOMIC DNA]</scope>
    <source>
        <strain evidence="2">cv. Nipponbare</strain>
    </source>
</reference>
<sequence>MDDFTDESGLQKSRHLLADEGLTFRGLPPHFLPDRPCARPHGETVLNHLPGDPGHVRWSPGEDVSVCPQEGDERVFLFAIQKTTDPCGLGWAVAQGNLLDRDLVVCGNPLPRGGGGGGAKPLVTTLGLGRSSEVVRALLHASERDFKVATDRDGATGARHLHLEVGVVDRRHKLHQRGPPQDRVVGQTEVRHIEVHPLRAEVG</sequence>
<gene>
    <name evidence="1" type="primary">OJ1218_C12.13</name>
</gene>
<dbReference type="EMBL" id="AP004051">
    <property type="protein sequence ID" value="BAC83293.1"/>
    <property type="molecule type" value="Genomic_DNA"/>
</dbReference>
<dbReference type="Proteomes" id="UP000000763">
    <property type="component" value="Chromosome 7"/>
</dbReference>
<evidence type="ECO:0000313" key="1">
    <source>
        <dbReference type="EMBL" id="BAC83293.1"/>
    </source>
</evidence>
<protein>
    <submittedName>
        <fullName evidence="1">Uncharacterized protein</fullName>
    </submittedName>
</protein>
<accession>Q6ZHL1</accession>
<reference evidence="2" key="2">
    <citation type="journal article" date="2008" name="Nucleic Acids Res.">
        <title>The rice annotation project database (RAP-DB): 2008 update.</title>
        <authorList>
            <consortium name="The rice annotation project (RAP)"/>
        </authorList>
    </citation>
    <scope>GENOME REANNOTATION</scope>
    <source>
        <strain evidence="2">cv. Nipponbare</strain>
    </source>
</reference>
<evidence type="ECO:0000313" key="2">
    <source>
        <dbReference type="Proteomes" id="UP000000763"/>
    </source>
</evidence>
<organism evidence="1 2">
    <name type="scientific">Oryza sativa subsp. japonica</name>
    <name type="common">Rice</name>
    <dbReference type="NCBI Taxonomy" id="39947"/>
    <lineage>
        <taxon>Eukaryota</taxon>
        <taxon>Viridiplantae</taxon>
        <taxon>Streptophyta</taxon>
        <taxon>Embryophyta</taxon>
        <taxon>Tracheophyta</taxon>
        <taxon>Spermatophyta</taxon>
        <taxon>Magnoliopsida</taxon>
        <taxon>Liliopsida</taxon>
        <taxon>Poales</taxon>
        <taxon>Poaceae</taxon>
        <taxon>BOP clade</taxon>
        <taxon>Oryzoideae</taxon>
        <taxon>Oryzeae</taxon>
        <taxon>Oryzinae</taxon>
        <taxon>Oryza</taxon>
        <taxon>Oryza sativa</taxon>
    </lineage>
</organism>
<dbReference type="AlphaFoldDB" id="Q6ZHL1"/>
<proteinExistence type="predicted"/>